<dbReference type="SMART" id="SM00797">
    <property type="entry name" value="AHS2"/>
    <property type="match status" value="1"/>
</dbReference>
<gene>
    <name evidence="5" type="ORF">FTRO_0010150</name>
</gene>
<evidence type="ECO:0000256" key="2">
    <source>
        <dbReference type="ARBA" id="ARBA00022801"/>
    </source>
</evidence>
<dbReference type="GO" id="GO:0005524">
    <property type="term" value="F:ATP binding"/>
    <property type="evidence" value="ECO:0007669"/>
    <property type="project" value="UniProtKB-KW"/>
</dbReference>
<protein>
    <submittedName>
        <fullName evidence="5">Urea amidolyase-related protein</fullName>
    </submittedName>
</protein>
<dbReference type="EMBL" id="DF968078">
    <property type="protein sequence ID" value="GAP03473.1"/>
    <property type="molecule type" value="Genomic_DNA"/>
</dbReference>
<evidence type="ECO:0000256" key="1">
    <source>
        <dbReference type="ARBA" id="ARBA00022741"/>
    </source>
</evidence>
<dbReference type="InterPro" id="IPR003778">
    <property type="entry name" value="CT_A_B"/>
</dbReference>
<evidence type="ECO:0000259" key="4">
    <source>
        <dbReference type="SMART" id="SM00797"/>
    </source>
</evidence>
<dbReference type="RefSeq" id="WP_059393023.1">
    <property type="nucleotide sequence ID" value="NZ_DF968078.1"/>
</dbReference>
<dbReference type="PANTHER" id="PTHR43309">
    <property type="entry name" value="5-OXOPROLINASE SUBUNIT C"/>
    <property type="match status" value="1"/>
</dbReference>
<dbReference type="NCBIfam" id="TIGR00724">
    <property type="entry name" value="urea_amlyse_rel"/>
    <property type="match status" value="1"/>
</dbReference>
<name>A0A3F3HC28_9LACO</name>
<keyword evidence="1" id="KW-0547">Nucleotide-binding</keyword>
<dbReference type="InterPro" id="IPR052708">
    <property type="entry name" value="PxpC"/>
</dbReference>
<organism evidence="5">
    <name type="scientific">Fructobacillus tropaeoli</name>
    <dbReference type="NCBI Taxonomy" id="709323"/>
    <lineage>
        <taxon>Bacteria</taxon>
        <taxon>Bacillati</taxon>
        <taxon>Bacillota</taxon>
        <taxon>Bacilli</taxon>
        <taxon>Lactobacillales</taxon>
        <taxon>Lactobacillaceae</taxon>
        <taxon>Fructobacillus</taxon>
    </lineage>
</organism>
<sequence length="339" mass="37468">MNKMIMVDPGILATVPDKGRIGHQGEGFLNSGAMDAYAYEYGNALVGNYPSENKASVEFAITGGVVEFTAPTVVAITGARVEPTLNGEAIMQDRPFYVQKGDILNFRHLLEGRFAYLAVAGGVQVPSILGSQSTSISVNLGGFHGRQLAKGDRICIADYQQIEQIDSRLTKTKIDIPSSFLQQDSLDVVPGPEQEWFDQKEWRKFVTTPYQLGQHINRMGYRIAGPELSFKSENLLSGANLNGGIQVSRDGKLIILLADRASHGGYPVIAKVIAADLGVLPQWPVKKALQFRQVSLEAAWEQLRIQANATDEIYHAHLWHLVTPSRMMAERIRMLYQQQ</sequence>
<dbReference type="InterPro" id="IPR029000">
    <property type="entry name" value="Cyclophilin-like_dom_sf"/>
</dbReference>
<evidence type="ECO:0000313" key="5">
    <source>
        <dbReference type="EMBL" id="GAP03473.1"/>
    </source>
</evidence>
<proteinExistence type="predicted"/>
<dbReference type="STRING" id="709323.GCA_001047135_00014"/>
<dbReference type="GO" id="GO:0016829">
    <property type="term" value="F:lyase activity"/>
    <property type="evidence" value="ECO:0007669"/>
    <property type="project" value="UniProtKB-KW"/>
</dbReference>
<keyword evidence="3" id="KW-0067">ATP-binding</keyword>
<dbReference type="AlphaFoldDB" id="A0A3F3HC28"/>
<evidence type="ECO:0000256" key="3">
    <source>
        <dbReference type="ARBA" id="ARBA00022840"/>
    </source>
</evidence>
<dbReference type="Pfam" id="PF02626">
    <property type="entry name" value="CT_A_B"/>
    <property type="match status" value="1"/>
</dbReference>
<reference evidence="5" key="1">
    <citation type="journal article" date="2015" name="BMC Genomics">
        <title>Comparative genomics of Fructobacillus spp. and Leuconostoc spp. reveals niche-specific evolution of Fructobacillus spp.</title>
        <authorList>
            <person name="Endo A."/>
            <person name="Tanizawa Y."/>
            <person name="Tanaka N."/>
            <person name="Maeno S."/>
            <person name="Kumar H."/>
            <person name="Shiwa Y."/>
            <person name="Okada S."/>
            <person name="Yoshikawa H."/>
            <person name="Dicks L."/>
            <person name="Nakagawa J."/>
            <person name="Arita M."/>
        </authorList>
    </citation>
    <scope>NUCLEOTIDE SEQUENCE [LARGE SCALE GENOMIC DNA]</scope>
    <source>
        <strain evidence="5">F214-1</strain>
    </source>
</reference>
<accession>A0A3F3HC28</accession>
<feature type="domain" description="Carboxyltransferase" evidence="4">
    <location>
        <begin position="25"/>
        <end position="309"/>
    </location>
</feature>
<dbReference type="PANTHER" id="PTHR43309:SF5">
    <property type="entry name" value="5-OXOPROLINASE SUBUNIT C"/>
    <property type="match status" value="1"/>
</dbReference>
<dbReference type="GO" id="GO:0016787">
    <property type="term" value="F:hydrolase activity"/>
    <property type="evidence" value="ECO:0007669"/>
    <property type="project" value="UniProtKB-KW"/>
</dbReference>
<dbReference type="Gene3D" id="2.40.100.10">
    <property type="entry name" value="Cyclophilin-like"/>
    <property type="match status" value="1"/>
</dbReference>
<keyword evidence="5" id="KW-0456">Lyase</keyword>
<dbReference type="Proteomes" id="UP000064514">
    <property type="component" value="Unassembled WGS sequence"/>
</dbReference>
<keyword evidence="2" id="KW-0378">Hydrolase</keyword>